<dbReference type="InterPro" id="IPR036249">
    <property type="entry name" value="Thioredoxin-like_sf"/>
</dbReference>
<evidence type="ECO:0000313" key="2">
    <source>
        <dbReference type="EMBL" id="KJZ02173.1"/>
    </source>
</evidence>
<dbReference type="PROSITE" id="PS51352">
    <property type="entry name" value="THIOREDOXIN_2"/>
    <property type="match status" value="1"/>
</dbReference>
<evidence type="ECO:0000259" key="1">
    <source>
        <dbReference type="PROSITE" id="PS51352"/>
    </source>
</evidence>
<dbReference type="InterPro" id="IPR000866">
    <property type="entry name" value="AhpC/TSA"/>
</dbReference>
<dbReference type="RefSeq" id="WP_045978925.1">
    <property type="nucleotide sequence ID" value="NZ_JXXY01000005.1"/>
</dbReference>
<dbReference type="EMBL" id="JXXZ01000001">
    <property type="protein sequence ID" value="KJZ02173.1"/>
    <property type="molecule type" value="Genomic_DNA"/>
</dbReference>
<dbReference type="InterPro" id="IPR013766">
    <property type="entry name" value="Thioredoxin_domain"/>
</dbReference>
<gene>
    <name evidence="2" type="ORF">TW72_00350</name>
</gene>
<dbReference type="PATRIC" id="fig|151081.8.peg.1250"/>
<dbReference type="Gene3D" id="3.40.30.10">
    <property type="entry name" value="Glutaredoxin"/>
    <property type="match status" value="1"/>
</dbReference>
<feature type="domain" description="Thioredoxin" evidence="1">
    <location>
        <begin position="8"/>
        <end position="164"/>
    </location>
</feature>
<keyword evidence="2" id="KW-0560">Oxidoreductase</keyword>
<proteinExistence type="predicted"/>
<organism evidence="2 3">
    <name type="scientific">Pseudoalteromonas ruthenica</name>
    <dbReference type="NCBI Taxonomy" id="151081"/>
    <lineage>
        <taxon>Bacteria</taxon>
        <taxon>Pseudomonadati</taxon>
        <taxon>Pseudomonadota</taxon>
        <taxon>Gammaproteobacteria</taxon>
        <taxon>Alteromonadales</taxon>
        <taxon>Pseudoalteromonadaceae</taxon>
        <taxon>Pseudoalteromonas</taxon>
    </lineage>
</organism>
<dbReference type="GeneID" id="58226937"/>
<dbReference type="eggNOG" id="COG1225">
    <property type="taxonomic scope" value="Bacteria"/>
</dbReference>
<dbReference type="OrthoDB" id="9809746at2"/>
<accession>A0A0F4Q3E9</accession>
<dbReference type="GO" id="GO:0004601">
    <property type="term" value="F:peroxidase activity"/>
    <property type="evidence" value="ECO:0007669"/>
    <property type="project" value="UniProtKB-KW"/>
</dbReference>
<dbReference type="AlphaFoldDB" id="A0A0F4Q3E9"/>
<dbReference type="Pfam" id="PF00578">
    <property type="entry name" value="AhpC-TSA"/>
    <property type="match status" value="1"/>
</dbReference>
<protein>
    <submittedName>
        <fullName evidence="2">Thioredoxin peroxidase</fullName>
    </submittedName>
</protein>
<keyword evidence="2" id="KW-0575">Peroxidase</keyword>
<name>A0A0F4Q3E9_9GAMM</name>
<evidence type="ECO:0000313" key="3">
    <source>
        <dbReference type="Proteomes" id="UP000033664"/>
    </source>
</evidence>
<keyword evidence="3" id="KW-1185">Reference proteome</keyword>
<comment type="caution">
    <text evidence="2">The sequence shown here is derived from an EMBL/GenBank/DDBJ whole genome shotgun (WGS) entry which is preliminary data.</text>
</comment>
<sequence length="182" mass="20508">MNEYTQKLHAGSEFPVIKVPTLAGAEVQLGHTRSPYDWQLVVVYRGRHCPMCSKYLTQLSAVTEQLHSLGVDVIAVSADSKEQLERHLEELTVTFPIAYNLSLAQMRALGLYVSDPRSPEETDHPFAEPGLFVVNAQQRLHVVDISNNPFVRPELNTLVSGLKWIRDVNNNYPIRGMRKEVG</sequence>
<dbReference type="Proteomes" id="UP000033664">
    <property type="component" value="Unassembled WGS sequence"/>
</dbReference>
<dbReference type="SUPFAM" id="SSF52833">
    <property type="entry name" value="Thioredoxin-like"/>
    <property type="match status" value="1"/>
</dbReference>
<reference evidence="2 3" key="1">
    <citation type="journal article" date="2015" name="BMC Genomics">
        <title>Genome mining reveals unlocked bioactive potential of marine Gram-negative bacteria.</title>
        <authorList>
            <person name="Machado H."/>
            <person name="Sonnenschein E.C."/>
            <person name="Melchiorsen J."/>
            <person name="Gram L."/>
        </authorList>
    </citation>
    <scope>NUCLEOTIDE SEQUENCE [LARGE SCALE GENOMIC DNA]</scope>
    <source>
        <strain evidence="2 3">S3137</strain>
    </source>
</reference>